<dbReference type="InterPro" id="IPR027417">
    <property type="entry name" value="P-loop_NTPase"/>
</dbReference>
<dbReference type="InterPro" id="IPR012337">
    <property type="entry name" value="RNaseH-like_sf"/>
</dbReference>
<dbReference type="PROSITE" id="PS51194">
    <property type="entry name" value="HELICASE_CTER"/>
    <property type="match status" value="1"/>
</dbReference>
<evidence type="ECO:0000256" key="7">
    <source>
        <dbReference type="ARBA" id="ARBA00022839"/>
    </source>
</evidence>
<gene>
    <name evidence="10" type="primary">dinG</name>
    <name evidence="13" type="ORF">G7058_11135</name>
</gene>
<accession>A0A6G7WK12</accession>
<dbReference type="SMART" id="SM00479">
    <property type="entry name" value="EXOIII"/>
    <property type="match status" value="1"/>
</dbReference>
<dbReference type="InterPro" id="IPR045028">
    <property type="entry name" value="DinG/Rad3-like"/>
</dbReference>
<dbReference type="GO" id="GO:0016818">
    <property type="term" value="F:hydrolase activity, acting on acid anhydrides, in phosphorus-containing anhydrides"/>
    <property type="evidence" value="ECO:0007669"/>
    <property type="project" value="InterPro"/>
</dbReference>
<dbReference type="Proteomes" id="UP000501830">
    <property type="component" value="Chromosome"/>
</dbReference>
<dbReference type="GO" id="GO:0003677">
    <property type="term" value="F:DNA binding"/>
    <property type="evidence" value="ECO:0007669"/>
    <property type="project" value="InterPro"/>
</dbReference>
<keyword evidence="3" id="KW-0235">DNA replication</keyword>
<dbReference type="InterPro" id="IPR011545">
    <property type="entry name" value="DEAD/DEAH_box_helicase_dom"/>
</dbReference>
<comment type="function">
    <text evidence="10">3'-5' exonuclease.</text>
</comment>
<feature type="domain" description="Helicase C-terminal" evidence="12">
    <location>
        <begin position="726"/>
        <end position="908"/>
    </location>
</feature>
<keyword evidence="4 10" id="KW-0540">Nuclease</keyword>
<dbReference type="EMBL" id="CP049889">
    <property type="protein sequence ID" value="QIK52557.1"/>
    <property type="molecule type" value="Genomic_DNA"/>
</dbReference>
<evidence type="ECO:0000259" key="11">
    <source>
        <dbReference type="PROSITE" id="PS51193"/>
    </source>
</evidence>
<keyword evidence="8 10" id="KW-0067">ATP-binding</keyword>
<dbReference type="GeneID" id="94553842"/>
<reference evidence="13 14" key="1">
    <citation type="journal article" date="2017" name="Int. J. Syst. Evol. Microbiol.">
        <title>Jeotgalibaca porci sp. nov. and Jeotgalibaca arthritidis sp. nov., isolated from pigs, and emended description of the genus Jeotgalibaca.</title>
        <authorList>
            <person name="Zamora L."/>
            <person name="Perez-Sancho M."/>
            <person name="Dominguez L."/>
            <person name="Fernandez-Garayzabal J.F."/>
            <person name="Vela A.I."/>
        </authorList>
    </citation>
    <scope>NUCLEOTIDE SEQUENCE [LARGE SCALE GENOMIC DNA]</scope>
    <source>
        <strain evidence="13 14">CCUG 69148</strain>
    </source>
</reference>
<dbReference type="Gene3D" id="3.30.420.10">
    <property type="entry name" value="Ribonuclease H-like superfamily/Ribonuclease H"/>
    <property type="match status" value="1"/>
</dbReference>
<dbReference type="AlphaFoldDB" id="A0A6G7WK12"/>
<organism evidence="13 14">
    <name type="scientific">Jeotgalibaca porci</name>
    <dbReference type="NCBI Taxonomy" id="1868793"/>
    <lineage>
        <taxon>Bacteria</taxon>
        <taxon>Bacillati</taxon>
        <taxon>Bacillota</taxon>
        <taxon>Bacilli</taxon>
        <taxon>Lactobacillales</taxon>
        <taxon>Carnobacteriaceae</taxon>
        <taxon>Jeotgalibaca</taxon>
    </lineage>
</organism>
<dbReference type="GO" id="GO:0005524">
    <property type="term" value="F:ATP binding"/>
    <property type="evidence" value="ECO:0007669"/>
    <property type="project" value="UniProtKB-KW"/>
</dbReference>
<dbReference type="FunFam" id="3.30.420.10:FF:000045">
    <property type="entry name" value="3'-5' exonuclease DinG"/>
    <property type="match status" value="1"/>
</dbReference>
<keyword evidence="2" id="KW-0548">Nucleotidyltransferase</keyword>
<keyword evidence="14" id="KW-1185">Reference proteome</keyword>
<dbReference type="NCBIfam" id="TIGR00573">
    <property type="entry name" value="dnaq"/>
    <property type="match status" value="1"/>
</dbReference>
<evidence type="ECO:0000313" key="14">
    <source>
        <dbReference type="Proteomes" id="UP000501830"/>
    </source>
</evidence>
<evidence type="ECO:0000256" key="1">
    <source>
        <dbReference type="ARBA" id="ARBA00022679"/>
    </source>
</evidence>
<evidence type="ECO:0000256" key="2">
    <source>
        <dbReference type="ARBA" id="ARBA00022695"/>
    </source>
</evidence>
<dbReference type="PANTHER" id="PTHR11472:SF34">
    <property type="entry name" value="REGULATOR OF TELOMERE ELONGATION HELICASE 1"/>
    <property type="match status" value="1"/>
</dbReference>
<dbReference type="InterPro" id="IPR013520">
    <property type="entry name" value="Ribonucl_H"/>
</dbReference>
<evidence type="ECO:0000256" key="3">
    <source>
        <dbReference type="ARBA" id="ARBA00022705"/>
    </source>
</evidence>
<dbReference type="InterPro" id="IPR006310">
    <property type="entry name" value="DinG"/>
</dbReference>
<keyword evidence="6 10" id="KW-0378">Hydrolase</keyword>
<dbReference type="SUPFAM" id="SSF52540">
    <property type="entry name" value="P-loop containing nucleoside triphosphate hydrolases"/>
    <property type="match status" value="1"/>
</dbReference>
<dbReference type="InterPro" id="IPR006555">
    <property type="entry name" value="ATP-dep_Helicase_C"/>
</dbReference>
<dbReference type="SUPFAM" id="SSF53098">
    <property type="entry name" value="Ribonuclease H-like"/>
    <property type="match status" value="1"/>
</dbReference>
<dbReference type="GO" id="GO:0006260">
    <property type="term" value="P:DNA replication"/>
    <property type="evidence" value="ECO:0007669"/>
    <property type="project" value="UniProtKB-KW"/>
</dbReference>
<dbReference type="GO" id="GO:0003887">
    <property type="term" value="F:DNA-directed DNA polymerase activity"/>
    <property type="evidence" value="ECO:0007669"/>
    <property type="project" value="UniProtKB-KW"/>
</dbReference>
<keyword evidence="1" id="KW-0808">Transferase</keyword>
<dbReference type="GO" id="GO:0003678">
    <property type="term" value="F:DNA helicase activity"/>
    <property type="evidence" value="ECO:0007669"/>
    <property type="project" value="TreeGrafter"/>
</dbReference>
<dbReference type="InterPro" id="IPR014013">
    <property type="entry name" value="Helic_SF1/SF2_ATP-bd_DinG/Rad3"/>
</dbReference>
<comment type="similarity">
    <text evidence="10">Belongs to the helicase family. DinG subfamily. Type 2 sub-subfamily.</text>
</comment>
<sequence length="912" mass="104902">MGFKDRIFAVVDLETTGSSYKNGDRIIQIGITFVQHNTILQEYDFKVNPGKKIPLMIEQLTGISNADVKDSPYFEDIAEYVFNLLEECVFVAHNIGFDYFFLSQSFSDAGLQELTIPGMDTVELTKILYPTLDSYRLSDLSRHFELTHLNVHDAAGDARATAELLLQLQEKAVSLPLVTLEKLNQLSNQTQRNNADFFAMCLEMSREQRAPLSSDIHIANSLAVRKVTSLNEQTDYRAKEMYNTEKLWQDIISNSSFQSREGQSDMMTQIEMFLNNKDESAFAIEAPAGFGKTLAYVVPAILRADPKNKVIIATSTLLLQEQLETVMIGLQKTLPFHVAFATLSSRKHLISLDKVEKTDIAELRGTEALVMMSVFVWLTETETGNLSELSASHRMGTLLDTLTYDFEENDSHDKERHLDYFTHHQKKAKEASILITNHAYLSHHFEDIKCYSPDGALTLIVDEAHRLASIYKDKEKVSFPLSAVKRKVLKFSNVVRDYREHLEQNAKIAFPHYELINLEFAMDQVIHTLAELEVQLAAQVRETQESVKEGHYLEGEFIDSAWFRRFSRKLLLHFEELKLMEARFMELEFTDKENSFTRRLSGFLETMETRMSEFHAIQSNDFYSYYSLKVNHKGDSKTFNLEKSHWDIGEKLQKEIKMTFEQTLYISATLLLEEHSHYFSRKIGLDNIHAITYTSQFEDQDKKIDVFIPTDIGAVTKMDHHEWLNMLTKFVFELVSHSEKKILVLFNSNKVLEEVLIRLRNRNDKEKKAIEFLAQGFSGSQRRVHRRFLEAEQAVLLGSGSYWEGVDFPDQPVEVLVMTRLPFDPPDTPENRAIEAYYREVGGANAFRNESLPKMIMRLIQGMGRISRNPADKGIVYCLDTRLVHSPYAKQITANLPSGIKVHETNFEELFS</sequence>
<proteinExistence type="inferred from homology"/>
<dbReference type="Pfam" id="PF13307">
    <property type="entry name" value="Helicase_C_2"/>
    <property type="match status" value="1"/>
</dbReference>
<evidence type="ECO:0000256" key="5">
    <source>
        <dbReference type="ARBA" id="ARBA00022741"/>
    </source>
</evidence>
<keyword evidence="5 10" id="KW-0547">Nucleotide-binding</keyword>
<keyword evidence="9" id="KW-0239">DNA-directed DNA polymerase</keyword>
<dbReference type="GO" id="GO:0008408">
    <property type="term" value="F:3'-5' exonuclease activity"/>
    <property type="evidence" value="ECO:0007669"/>
    <property type="project" value="InterPro"/>
</dbReference>
<evidence type="ECO:0000256" key="10">
    <source>
        <dbReference type="RuleBase" id="RU364106"/>
    </source>
</evidence>
<dbReference type="Gene3D" id="3.40.50.300">
    <property type="entry name" value="P-loop containing nucleotide triphosphate hydrolases"/>
    <property type="match status" value="2"/>
</dbReference>
<feature type="domain" description="Helicase ATP-binding" evidence="11">
    <location>
        <begin position="249"/>
        <end position="509"/>
    </location>
</feature>
<evidence type="ECO:0000259" key="12">
    <source>
        <dbReference type="PROSITE" id="PS51194"/>
    </source>
</evidence>
<evidence type="ECO:0000256" key="6">
    <source>
        <dbReference type="ARBA" id="ARBA00022801"/>
    </source>
</evidence>
<keyword evidence="13" id="KW-0347">Helicase</keyword>
<name>A0A6G7WK12_9LACT</name>
<protein>
    <recommendedName>
        <fullName evidence="10">3'-5' exonuclease DinG</fullName>
        <ecNumber evidence="10">3.1.-.-</ecNumber>
    </recommendedName>
</protein>
<dbReference type="PANTHER" id="PTHR11472">
    <property type="entry name" value="DNA REPAIR DEAD HELICASE RAD3/XP-D SUBFAMILY MEMBER"/>
    <property type="match status" value="1"/>
</dbReference>
<evidence type="ECO:0000313" key="13">
    <source>
        <dbReference type="EMBL" id="QIK52557.1"/>
    </source>
</evidence>
<dbReference type="Pfam" id="PF00929">
    <property type="entry name" value="RNase_T"/>
    <property type="match status" value="1"/>
</dbReference>
<dbReference type="KEGG" id="jpo:G7058_11135"/>
<dbReference type="PROSITE" id="PS51193">
    <property type="entry name" value="HELICASE_ATP_BIND_2"/>
    <property type="match status" value="1"/>
</dbReference>
<keyword evidence="7 10" id="KW-0269">Exonuclease</keyword>
<dbReference type="Pfam" id="PF00270">
    <property type="entry name" value="DEAD"/>
    <property type="match status" value="1"/>
</dbReference>
<dbReference type="CDD" id="cd06127">
    <property type="entry name" value="DEDDh"/>
    <property type="match status" value="1"/>
</dbReference>
<evidence type="ECO:0000256" key="8">
    <source>
        <dbReference type="ARBA" id="ARBA00022840"/>
    </source>
</evidence>
<dbReference type="NCBIfam" id="TIGR01407">
    <property type="entry name" value="dinG_rel"/>
    <property type="match status" value="1"/>
</dbReference>
<dbReference type="InterPro" id="IPR001650">
    <property type="entry name" value="Helicase_C-like"/>
</dbReference>
<evidence type="ECO:0000256" key="4">
    <source>
        <dbReference type="ARBA" id="ARBA00022722"/>
    </source>
</evidence>
<dbReference type="InterPro" id="IPR006054">
    <property type="entry name" value="DnaQ"/>
</dbReference>
<dbReference type="InterPro" id="IPR036397">
    <property type="entry name" value="RNaseH_sf"/>
</dbReference>
<evidence type="ECO:0000256" key="9">
    <source>
        <dbReference type="ARBA" id="ARBA00022932"/>
    </source>
</evidence>
<dbReference type="EC" id="3.1.-.-" evidence="10"/>
<dbReference type="SMART" id="SM00491">
    <property type="entry name" value="HELICc2"/>
    <property type="match status" value="1"/>
</dbReference>
<dbReference type="RefSeq" id="WP_166063590.1">
    <property type="nucleotide sequence ID" value="NZ_CP049889.1"/>
</dbReference>